<name>A0A9P6DUL1_9AGAM</name>
<dbReference type="EMBL" id="MU128996">
    <property type="protein sequence ID" value="KAF9511749.1"/>
    <property type="molecule type" value="Genomic_DNA"/>
</dbReference>
<sequence>MRVPPPLAVILSNLQVPHLLWLYRKGPLKFMRSARNTQGLHLSIQHHFAPRARIFTKMVQVLGVSGIRFCVCRMVLITGTSRNVRRSLLLLSHWLRIIVILLSSGTSITSYLQRSEVQSHVPLFSLRRSPIHRDALEIPWEVWSKDIYFHDARRIDYQMSGGDSYT</sequence>
<keyword evidence="2" id="KW-1185">Reference proteome</keyword>
<organism evidence="1 2">
    <name type="scientific">Hydnum rufescens UP504</name>
    <dbReference type="NCBI Taxonomy" id="1448309"/>
    <lineage>
        <taxon>Eukaryota</taxon>
        <taxon>Fungi</taxon>
        <taxon>Dikarya</taxon>
        <taxon>Basidiomycota</taxon>
        <taxon>Agaricomycotina</taxon>
        <taxon>Agaricomycetes</taxon>
        <taxon>Cantharellales</taxon>
        <taxon>Hydnaceae</taxon>
        <taxon>Hydnum</taxon>
    </lineage>
</organism>
<reference evidence="1" key="1">
    <citation type="journal article" date="2020" name="Nat. Commun.">
        <title>Large-scale genome sequencing of mycorrhizal fungi provides insights into the early evolution of symbiotic traits.</title>
        <authorList>
            <person name="Miyauchi S."/>
            <person name="Kiss E."/>
            <person name="Kuo A."/>
            <person name="Drula E."/>
            <person name="Kohler A."/>
            <person name="Sanchez-Garcia M."/>
            <person name="Morin E."/>
            <person name="Andreopoulos B."/>
            <person name="Barry K.W."/>
            <person name="Bonito G."/>
            <person name="Buee M."/>
            <person name="Carver A."/>
            <person name="Chen C."/>
            <person name="Cichocki N."/>
            <person name="Clum A."/>
            <person name="Culley D."/>
            <person name="Crous P.W."/>
            <person name="Fauchery L."/>
            <person name="Girlanda M."/>
            <person name="Hayes R.D."/>
            <person name="Keri Z."/>
            <person name="LaButti K."/>
            <person name="Lipzen A."/>
            <person name="Lombard V."/>
            <person name="Magnuson J."/>
            <person name="Maillard F."/>
            <person name="Murat C."/>
            <person name="Nolan M."/>
            <person name="Ohm R.A."/>
            <person name="Pangilinan J."/>
            <person name="Pereira M.F."/>
            <person name="Perotto S."/>
            <person name="Peter M."/>
            <person name="Pfister S."/>
            <person name="Riley R."/>
            <person name="Sitrit Y."/>
            <person name="Stielow J.B."/>
            <person name="Szollosi G."/>
            <person name="Zifcakova L."/>
            <person name="Stursova M."/>
            <person name="Spatafora J.W."/>
            <person name="Tedersoo L."/>
            <person name="Vaario L.M."/>
            <person name="Yamada A."/>
            <person name="Yan M."/>
            <person name="Wang P."/>
            <person name="Xu J."/>
            <person name="Bruns T."/>
            <person name="Baldrian P."/>
            <person name="Vilgalys R."/>
            <person name="Dunand C."/>
            <person name="Henrissat B."/>
            <person name="Grigoriev I.V."/>
            <person name="Hibbett D."/>
            <person name="Nagy L.G."/>
            <person name="Martin F.M."/>
        </authorList>
    </citation>
    <scope>NUCLEOTIDE SEQUENCE</scope>
    <source>
        <strain evidence="1">UP504</strain>
    </source>
</reference>
<comment type="caution">
    <text evidence="1">The sequence shown here is derived from an EMBL/GenBank/DDBJ whole genome shotgun (WGS) entry which is preliminary data.</text>
</comment>
<evidence type="ECO:0000313" key="1">
    <source>
        <dbReference type="EMBL" id="KAF9511749.1"/>
    </source>
</evidence>
<protein>
    <submittedName>
        <fullName evidence="1">Uncharacterized protein</fullName>
    </submittedName>
</protein>
<proteinExistence type="predicted"/>
<dbReference type="Proteomes" id="UP000886523">
    <property type="component" value="Unassembled WGS sequence"/>
</dbReference>
<gene>
    <name evidence="1" type="ORF">BS47DRAFT_1139690</name>
</gene>
<dbReference type="AlphaFoldDB" id="A0A9P6DUL1"/>
<evidence type="ECO:0000313" key="2">
    <source>
        <dbReference type="Proteomes" id="UP000886523"/>
    </source>
</evidence>
<accession>A0A9P6DUL1</accession>